<protein>
    <submittedName>
        <fullName evidence="3">Hydrolase</fullName>
    </submittedName>
</protein>
<dbReference type="Proteomes" id="UP001165042">
    <property type="component" value="Unassembled WGS sequence"/>
</dbReference>
<dbReference type="InterPro" id="IPR029058">
    <property type="entry name" value="AB_hydrolase_fold"/>
</dbReference>
<keyword evidence="4" id="KW-1185">Reference proteome</keyword>
<evidence type="ECO:0000313" key="3">
    <source>
        <dbReference type="EMBL" id="GLW89792.1"/>
    </source>
</evidence>
<evidence type="ECO:0000256" key="1">
    <source>
        <dbReference type="ARBA" id="ARBA00008645"/>
    </source>
</evidence>
<reference evidence="3" key="1">
    <citation type="submission" date="2023-02" db="EMBL/GenBank/DDBJ databases">
        <title>Actinokineospora globicatena NBRC 15670.</title>
        <authorList>
            <person name="Ichikawa N."/>
            <person name="Sato H."/>
            <person name="Tonouchi N."/>
        </authorList>
    </citation>
    <scope>NUCLEOTIDE SEQUENCE</scope>
    <source>
        <strain evidence="3">NBRC 15670</strain>
    </source>
</reference>
<sequence length="203" mass="21333">MSVIELPARLEGDLVAPPGAPGIVLFAHGHGSSRHSPRNQAVAKALNDHDLATLLMDLHTEDEDHAELDTVVLTSRLLAAIDWVEAHEPVRRMKVGVFGASTGAAAALRAAAARPWTVAAVVTRGGSPDTATALEMVAAPTLLIAGELDPDVVSANQQALRQLGGPADLRVVLGATHLFPELGAMARVTELATDWFTTHLTHH</sequence>
<keyword evidence="3" id="KW-0378">Hydrolase</keyword>
<dbReference type="InterPro" id="IPR002925">
    <property type="entry name" value="Dienelactn_hydro"/>
</dbReference>
<proteinExistence type="inferred from homology"/>
<organism evidence="3 4">
    <name type="scientific">Actinokineospora globicatena</name>
    <dbReference type="NCBI Taxonomy" id="103729"/>
    <lineage>
        <taxon>Bacteria</taxon>
        <taxon>Bacillati</taxon>
        <taxon>Actinomycetota</taxon>
        <taxon>Actinomycetes</taxon>
        <taxon>Pseudonocardiales</taxon>
        <taxon>Pseudonocardiaceae</taxon>
        <taxon>Actinokineospora</taxon>
    </lineage>
</organism>
<evidence type="ECO:0000259" key="2">
    <source>
        <dbReference type="Pfam" id="PF01738"/>
    </source>
</evidence>
<comment type="caution">
    <text evidence="3">The sequence shown here is derived from an EMBL/GenBank/DDBJ whole genome shotgun (WGS) entry which is preliminary data.</text>
</comment>
<dbReference type="AlphaFoldDB" id="A0A9W6V5W0"/>
<dbReference type="RefSeq" id="WP_285607273.1">
    <property type="nucleotide sequence ID" value="NZ_BSSD01000001.1"/>
</dbReference>
<name>A0A9W6V5W0_9PSEU</name>
<dbReference type="GO" id="GO:0016787">
    <property type="term" value="F:hydrolase activity"/>
    <property type="evidence" value="ECO:0007669"/>
    <property type="project" value="UniProtKB-KW"/>
</dbReference>
<dbReference type="Gene3D" id="3.40.50.1820">
    <property type="entry name" value="alpha/beta hydrolase"/>
    <property type="match status" value="1"/>
</dbReference>
<comment type="similarity">
    <text evidence="1">Belongs to the AB hydrolase superfamily.</text>
</comment>
<dbReference type="PANTHER" id="PTHR22946">
    <property type="entry name" value="DIENELACTONE HYDROLASE DOMAIN-CONTAINING PROTEIN-RELATED"/>
    <property type="match status" value="1"/>
</dbReference>
<dbReference type="Pfam" id="PF01738">
    <property type="entry name" value="DLH"/>
    <property type="match status" value="1"/>
</dbReference>
<dbReference type="EMBL" id="BSSD01000001">
    <property type="protein sequence ID" value="GLW89792.1"/>
    <property type="molecule type" value="Genomic_DNA"/>
</dbReference>
<dbReference type="SUPFAM" id="SSF53474">
    <property type="entry name" value="alpha/beta-Hydrolases"/>
    <property type="match status" value="1"/>
</dbReference>
<dbReference type="InterPro" id="IPR050261">
    <property type="entry name" value="FrsA_esterase"/>
</dbReference>
<gene>
    <name evidence="3" type="ORF">Aglo03_06080</name>
</gene>
<evidence type="ECO:0000313" key="4">
    <source>
        <dbReference type="Proteomes" id="UP001165042"/>
    </source>
</evidence>
<accession>A0A9W6V5W0</accession>
<feature type="domain" description="Dienelactone hydrolase" evidence="2">
    <location>
        <begin position="73"/>
        <end position="181"/>
    </location>
</feature>